<dbReference type="GO" id="GO:0030198">
    <property type="term" value="P:extracellular matrix organization"/>
    <property type="evidence" value="ECO:0007669"/>
    <property type="project" value="TreeGrafter"/>
</dbReference>
<dbReference type="GO" id="GO:0005886">
    <property type="term" value="C:plasma membrane"/>
    <property type="evidence" value="ECO:0007669"/>
    <property type="project" value="TreeGrafter"/>
</dbReference>
<dbReference type="OrthoDB" id="5956770at2759"/>
<organism evidence="2 3">
    <name type="scientific">Candidula unifasciata</name>
    <dbReference type="NCBI Taxonomy" id="100452"/>
    <lineage>
        <taxon>Eukaryota</taxon>
        <taxon>Metazoa</taxon>
        <taxon>Spiralia</taxon>
        <taxon>Lophotrochozoa</taxon>
        <taxon>Mollusca</taxon>
        <taxon>Gastropoda</taxon>
        <taxon>Heterobranchia</taxon>
        <taxon>Euthyneura</taxon>
        <taxon>Panpulmonata</taxon>
        <taxon>Eupulmonata</taxon>
        <taxon>Stylommatophora</taxon>
        <taxon>Helicina</taxon>
        <taxon>Helicoidea</taxon>
        <taxon>Geomitridae</taxon>
        <taxon>Candidula</taxon>
    </lineage>
</organism>
<dbReference type="PANTHER" id="PTHR13487:SF3">
    <property type="entry name" value="REVERSION-INDUCING CYSTEINE-RICH PROTEIN WITH KAZAL MOTIFS"/>
    <property type="match status" value="1"/>
</dbReference>
<gene>
    <name evidence="2" type="ORF">CUNI_LOCUS8554</name>
</gene>
<dbReference type="Proteomes" id="UP000678393">
    <property type="component" value="Unassembled WGS sequence"/>
</dbReference>
<evidence type="ECO:0000313" key="2">
    <source>
        <dbReference type="EMBL" id="CAG5122996.1"/>
    </source>
</evidence>
<feature type="non-terminal residue" evidence="2">
    <location>
        <position position="1"/>
    </location>
</feature>
<dbReference type="EMBL" id="CAJHNH020001416">
    <property type="protein sequence ID" value="CAG5122996.1"/>
    <property type="molecule type" value="Genomic_DNA"/>
</dbReference>
<dbReference type="Pfam" id="PF23298">
    <property type="entry name" value="FZ_RECK"/>
    <property type="match status" value="1"/>
</dbReference>
<dbReference type="InterPro" id="IPR039016">
    <property type="entry name" value="RECK"/>
</dbReference>
<dbReference type="InterPro" id="IPR056979">
    <property type="entry name" value="FZ_RECK"/>
</dbReference>
<feature type="non-terminal residue" evidence="2">
    <location>
        <position position="126"/>
    </location>
</feature>
<comment type="caution">
    <text evidence="2">The sequence shown here is derived from an EMBL/GenBank/DDBJ whole genome shotgun (WGS) entry which is preliminary data.</text>
</comment>
<feature type="domain" description="Reversion-inducing cysteine-rich protein with Kazal frizzled-like" evidence="1">
    <location>
        <begin position="35"/>
        <end position="126"/>
    </location>
</feature>
<dbReference type="PANTHER" id="PTHR13487">
    <property type="entry name" value="SERINE PROTEASE INHIBITOR"/>
    <property type="match status" value="1"/>
</dbReference>
<evidence type="ECO:0000259" key="1">
    <source>
        <dbReference type="Pfam" id="PF23298"/>
    </source>
</evidence>
<protein>
    <recommendedName>
        <fullName evidence="1">Reversion-inducing cysteine-rich protein with Kazal frizzled-like domain-containing protein</fullName>
    </recommendedName>
</protein>
<evidence type="ECO:0000313" key="3">
    <source>
        <dbReference type="Proteomes" id="UP000678393"/>
    </source>
</evidence>
<keyword evidence="3" id="KW-1185">Reference proteome</keyword>
<proteinExistence type="predicted"/>
<reference evidence="2" key="1">
    <citation type="submission" date="2021-04" db="EMBL/GenBank/DDBJ databases">
        <authorList>
            <consortium name="Molecular Ecology Group"/>
        </authorList>
    </citation>
    <scope>NUCLEOTIDE SEQUENCE</scope>
</reference>
<dbReference type="AlphaFoldDB" id="A0A8S3Z7W7"/>
<accession>A0A8S3Z7W7</accession>
<name>A0A8S3Z7W7_9EUPU</name>
<sequence>TYKGGWSHHAEFESTCSYMQPVSTVESNLHNCLTDVDEPCKLGCSGLSFCTNFNNRPTELFRSCTVEADHAAQMVLNSWKNGVIHLPQMTIPVKDISQCKPAMWKAIACALEIKPCGFQHSLMTLC</sequence>
<dbReference type="GO" id="GO:0008191">
    <property type="term" value="F:metalloendopeptidase inhibitor activity"/>
    <property type="evidence" value="ECO:0007669"/>
    <property type="project" value="InterPro"/>
</dbReference>